<accession>A0ABT9RNL8</accession>
<dbReference type="Proteomes" id="UP001230426">
    <property type="component" value="Unassembled WGS sequence"/>
</dbReference>
<feature type="region of interest" description="Disordered" evidence="1">
    <location>
        <begin position="69"/>
        <end position="95"/>
    </location>
</feature>
<dbReference type="SUPFAM" id="SSF46955">
    <property type="entry name" value="Putative DNA-binding domain"/>
    <property type="match status" value="1"/>
</dbReference>
<dbReference type="InterPro" id="IPR009061">
    <property type="entry name" value="DNA-bd_dom_put_sf"/>
</dbReference>
<dbReference type="RefSeq" id="WP_306876366.1">
    <property type="nucleotide sequence ID" value="NZ_JAUSRB010000004.1"/>
</dbReference>
<sequence length="157" mass="17748">MSSSTPEITADVALPWRPDRRPATAFTTDPLAGEKPQIYDVRGRKVAFYKIGALARVLNRKSDTIRGWEEQGWLPRPPAAFPGRDPRNAASAKHGRRRLYTKALIIGIYQIAREEGILEPHARPIQETQFTARVTKLFADHAAHERQQRAEADGRQQ</sequence>
<evidence type="ECO:0008006" key="4">
    <source>
        <dbReference type="Google" id="ProtNLM"/>
    </source>
</evidence>
<dbReference type="EMBL" id="JAUSRB010000004">
    <property type="protein sequence ID" value="MDP9870442.1"/>
    <property type="molecule type" value="Genomic_DNA"/>
</dbReference>
<comment type="caution">
    <text evidence="2">The sequence shown here is derived from an EMBL/GenBank/DDBJ whole genome shotgun (WGS) entry which is preliminary data.</text>
</comment>
<proteinExistence type="predicted"/>
<evidence type="ECO:0000313" key="2">
    <source>
        <dbReference type="EMBL" id="MDP9870442.1"/>
    </source>
</evidence>
<reference evidence="2 3" key="1">
    <citation type="submission" date="2023-07" db="EMBL/GenBank/DDBJ databases">
        <title>Sequencing the genomes of 1000 actinobacteria strains.</title>
        <authorList>
            <person name="Klenk H.-P."/>
        </authorList>
    </citation>
    <scope>NUCLEOTIDE SEQUENCE [LARGE SCALE GENOMIC DNA]</scope>
    <source>
        <strain evidence="2 3">DSM 44109</strain>
    </source>
</reference>
<evidence type="ECO:0000256" key="1">
    <source>
        <dbReference type="SAM" id="MobiDB-lite"/>
    </source>
</evidence>
<protein>
    <recommendedName>
        <fullName evidence="4">HTH merR-type domain-containing protein</fullName>
    </recommendedName>
</protein>
<gene>
    <name evidence="2" type="ORF">J2S55_009780</name>
</gene>
<keyword evidence="3" id="KW-1185">Reference proteome</keyword>
<organism evidence="2 3">
    <name type="scientific">Streptosporangium brasiliense</name>
    <dbReference type="NCBI Taxonomy" id="47480"/>
    <lineage>
        <taxon>Bacteria</taxon>
        <taxon>Bacillati</taxon>
        <taxon>Actinomycetota</taxon>
        <taxon>Actinomycetes</taxon>
        <taxon>Streptosporangiales</taxon>
        <taxon>Streptosporangiaceae</taxon>
        <taxon>Streptosporangium</taxon>
    </lineage>
</organism>
<evidence type="ECO:0000313" key="3">
    <source>
        <dbReference type="Proteomes" id="UP001230426"/>
    </source>
</evidence>
<name>A0ABT9RNL8_9ACTN</name>
<dbReference type="Gene3D" id="1.10.1660.10">
    <property type="match status" value="1"/>
</dbReference>